<dbReference type="InterPro" id="IPR011611">
    <property type="entry name" value="PfkB_dom"/>
</dbReference>
<dbReference type="PANTHER" id="PTHR43320">
    <property type="entry name" value="SUGAR KINASE"/>
    <property type="match status" value="1"/>
</dbReference>
<evidence type="ECO:0000259" key="4">
    <source>
        <dbReference type="Pfam" id="PF00294"/>
    </source>
</evidence>
<dbReference type="InterPro" id="IPR002139">
    <property type="entry name" value="Ribo/fructo_kinase"/>
</dbReference>
<feature type="domain" description="Carbohydrate kinase PfkB" evidence="4">
    <location>
        <begin position="9"/>
        <end position="313"/>
    </location>
</feature>
<evidence type="ECO:0000313" key="5">
    <source>
        <dbReference type="EMBL" id="KKT36130.1"/>
    </source>
</evidence>
<dbReference type="GO" id="GO:0016301">
    <property type="term" value="F:kinase activity"/>
    <property type="evidence" value="ECO:0007669"/>
    <property type="project" value="UniProtKB-KW"/>
</dbReference>
<dbReference type="InterPro" id="IPR029056">
    <property type="entry name" value="Ribokinase-like"/>
</dbReference>
<comment type="caution">
    <text evidence="5">The sequence shown here is derived from an EMBL/GenBank/DDBJ whole genome shotgun (WGS) entry which is preliminary data.</text>
</comment>
<gene>
    <name evidence="5" type="ORF">UW23_C0006G0015</name>
</gene>
<reference evidence="5 6" key="1">
    <citation type="journal article" date="2015" name="Nature">
        <title>rRNA introns, odd ribosomes, and small enigmatic genomes across a large radiation of phyla.</title>
        <authorList>
            <person name="Brown C.T."/>
            <person name="Hug L.A."/>
            <person name="Thomas B.C."/>
            <person name="Sharon I."/>
            <person name="Castelle C.J."/>
            <person name="Singh A."/>
            <person name="Wilkins M.J."/>
            <person name="Williams K.H."/>
            <person name="Banfield J.F."/>
        </authorList>
    </citation>
    <scope>NUCLEOTIDE SEQUENCE [LARGE SCALE GENOMIC DNA]</scope>
</reference>
<dbReference type="PROSITE" id="PS00583">
    <property type="entry name" value="PFKB_KINASES_1"/>
    <property type="match status" value="1"/>
</dbReference>
<keyword evidence="3 5" id="KW-0418">Kinase</keyword>
<keyword evidence="2" id="KW-0808">Transferase</keyword>
<dbReference type="Pfam" id="PF00294">
    <property type="entry name" value="PfkB"/>
    <property type="match status" value="1"/>
</dbReference>
<dbReference type="Proteomes" id="UP000034069">
    <property type="component" value="Unassembled WGS sequence"/>
</dbReference>
<evidence type="ECO:0000313" key="6">
    <source>
        <dbReference type="Proteomes" id="UP000034069"/>
    </source>
</evidence>
<evidence type="ECO:0000256" key="3">
    <source>
        <dbReference type="ARBA" id="ARBA00022777"/>
    </source>
</evidence>
<dbReference type="InterPro" id="IPR002173">
    <property type="entry name" value="Carboh/pur_kinase_PfkB_CS"/>
</dbReference>
<dbReference type="InterPro" id="IPR052700">
    <property type="entry name" value="Carb_kinase_PfkB-like"/>
</dbReference>
<dbReference type="CDD" id="cd01166">
    <property type="entry name" value="KdgK"/>
    <property type="match status" value="1"/>
</dbReference>
<sequence>MVNVSLKVMKKVVTIGAAVIDVTLKSSSLRVIKGHNLPGGEAICEMLGGKLEAQDGVLSVGGGGTNVAVGLKRLGESVKVITRLGDDDLAELVINKLDREGVGLEMIQRGGGKTGLSVVLVAEDGGRSIVTYRGESSEIEGERIDWKLLEKCDWIQVSSLGGQIELLEDLVGYAKEHKIGIGVNPGKRELEHKERLKKLIPRFDFFNVNRMEASNLWGVSFDDEKEIMRKFFETNSSLVAVTDGKRGANILSENRWVKMTAFPNKSVDDTGAGDAFVSGAVAGILKEKSLEEILKMGLANGGAEVTRLGAKEGLLNEKEMEKKLIRQLKTIEERF</sequence>
<dbReference type="SUPFAM" id="SSF53613">
    <property type="entry name" value="Ribokinase-like"/>
    <property type="match status" value="1"/>
</dbReference>
<dbReference type="EMBL" id="LCHN01000006">
    <property type="protein sequence ID" value="KKT36130.1"/>
    <property type="molecule type" value="Genomic_DNA"/>
</dbReference>
<dbReference type="PRINTS" id="PR00990">
    <property type="entry name" value="RIBOKINASE"/>
</dbReference>
<dbReference type="AlphaFoldDB" id="A0A0G1GNP2"/>
<evidence type="ECO:0000256" key="2">
    <source>
        <dbReference type="ARBA" id="ARBA00022679"/>
    </source>
</evidence>
<proteinExistence type="inferred from homology"/>
<protein>
    <submittedName>
        <fullName evidence="5">Carbohydrate kinase</fullName>
    </submittedName>
</protein>
<name>A0A0G1GNP2_9BACT</name>
<organism evidence="5 6">
    <name type="scientific">Candidatus Collierbacteria bacterium GW2011_GWA1_44_12</name>
    <dbReference type="NCBI Taxonomy" id="1618376"/>
    <lineage>
        <taxon>Bacteria</taxon>
        <taxon>Candidatus Collieribacteriota</taxon>
    </lineage>
</organism>
<comment type="similarity">
    <text evidence="1">Belongs to the carbohydrate kinase PfkB family.</text>
</comment>
<accession>A0A0G1GNP2</accession>
<dbReference type="PANTHER" id="PTHR43320:SF3">
    <property type="entry name" value="CARBOHYDRATE KINASE PFKB DOMAIN-CONTAINING PROTEIN"/>
    <property type="match status" value="1"/>
</dbReference>
<dbReference type="Gene3D" id="3.40.1190.20">
    <property type="match status" value="1"/>
</dbReference>
<evidence type="ECO:0000256" key="1">
    <source>
        <dbReference type="ARBA" id="ARBA00010688"/>
    </source>
</evidence>